<dbReference type="Gene3D" id="3.40.50.720">
    <property type="entry name" value="NAD(P)-binding Rossmann-like Domain"/>
    <property type="match status" value="1"/>
</dbReference>
<dbReference type="PANTHER" id="PTHR43377:SF1">
    <property type="entry name" value="BILIVERDIN REDUCTASE A"/>
    <property type="match status" value="1"/>
</dbReference>
<dbReference type="EMBL" id="CP012871">
    <property type="protein sequence ID" value="ALR78125.1"/>
    <property type="molecule type" value="Genomic_DNA"/>
</dbReference>
<feature type="domain" description="Gfo/Idh/MocA-like oxidoreductase N-terminal" evidence="1">
    <location>
        <begin position="2"/>
        <end position="115"/>
    </location>
</feature>
<evidence type="ECO:0000313" key="3">
    <source>
        <dbReference type="Proteomes" id="UP000069162"/>
    </source>
</evidence>
<gene>
    <name evidence="2" type="ORF">AO703_18140</name>
</gene>
<proteinExistence type="predicted"/>
<dbReference type="AlphaFoldDB" id="A0A806X977"/>
<dbReference type="InterPro" id="IPR000683">
    <property type="entry name" value="Gfo/Idh/MocA-like_OxRdtase_N"/>
</dbReference>
<name>A0A806X977_9ENTR</name>
<evidence type="ECO:0000259" key="1">
    <source>
        <dbReference type="Pfam" id="PF01408"/>
    </source>
</evidence>
<dbReference type="Pfam" id="PF01408">
    <property type="entry name" value="GFO_IDH_MocA"/>
    <property type="match status" value="1"/>
</dbReference>
<evidence type="ECO:0000313" key="2">
    <source>
        <dbReference type="EMBL" id="ALR78125.1"/>
    </source>
</evidence>
<protein>
    <recommendedName>
        <fullName evidence="1">Gfo/Idh/MocA-like oxidoreductase N-terminal domain-containing protein</fullName>
    </recommendedName>
</protein>
<accession>A0A806X977</accession>
<organism evidence="2 3">
    <name type="scientific">[Enterobacter] lignolyticus</name>
    <dbReference type="NCBI Taxonomy" id="1334193"/>
    <lineage>
        <taxon>Bacteria</taxon>
        <taxon>Pseudomonadati</taxon>
        <taxon>Pseudomonadota</taxon>
        <taxon>Gammaproteobacteria</taxon>
        <taxon>Enterobacterales</taxon>
        <taxon>Enterobacteriaceae</taxon>
        <taxon>Pluralibacter</taxon>
    </lineage>
</organism>
<sequence>MGAGLIAQLEHIPNILHLNDLYELVGIADASASVRNFFKNRQLPVYETPHQLLNQAEPDAVFVCSPDCYHADMIIDALKAGCHVFTEKPICYTLEDVARIKHARDASGKILQVGYMKRFDPAYLQLRDMLPTDGSTLRMVSVEVSDPDSMPYREHQGELAFANDIPQAQRDEFRTRQHQQVAHALNGQPDENSFRGFTGAYCSSLVHDVNLVHGLLKKMNVATVGIESATFFANGDGGQATVRLDKQTSLWQMMHLTLPKVAEYHERVTLYFDEAIYHLEFPSPWLNHFPTRLRVLTSNGHHFQKTEHRASYKEAFVEEIKYFWETIVNNSTPLNTLEDAERDTKLLVAMGRTALTNEIRQI</sequence>
<reference evidence="3" key="1">
    <citation type="submission" date="2015-10" db="EMBL/GenBank/DDBJ databases">
        <title>Complete Genome Sequencing of Klebsiella sp. strain G5.</title>
        <authorList>
            <person name="Chan K.-G."/>
            <person name="Chen J.-W."/>
        </authorList>
    </citation>
    <scope>NUCLEOTIDE SEQUENCE [LARGE SCALE GENOMIC DNA]</scope>
    <source>
        <strain evidence="3">G5</strain>
    </source>
</reference>
<dbReference type="PANTHER" id="PTHR43377">
    <property type="entry name" value="BILIVERDIN REDUCTASE A"/>
    <property type="match status" value="1"/>
</dbReference>
<dbReference type="KEGG" id="kle:AO703_18140"/>
<dbReference type="SUPFAM" id="SSF51735">
    <property type="entry name" value="NAD(P)-binding Rossmann-fold domains"/>
    <property type="match status" value="1"/>
</dbReference>
<dbReference type="Proteomes" id="UP000069162">
    <property type="component" value="Chromosome"/>
</dbReference>
<dbReference type="InterPro" id="IPR036291">
    <property type="entry name" value="NAD(P)-bd_dom_sf"/>
</dbReference>
<dbReference type="GO" id="GO:0000166">
    <property type="term" value="F:nucleotide binding"/>
    <property type="evidence" value="ECO:0007669"/>
    <property type="project" value="InterPro"/>
</dbReference>
<dbReference type="Gene3D" id="3.30.360.10">
    <property type="entry name" value="Dihydrodipicolinate Reductase, domain 2"/>
    <property type="match status" value="1"/>
</dbReference>
<dbReference type="InterPro" id="IPR051450">
    <property type="entry name" value="Gfo/Idh/MocA_Oxidoreductases"/>
</dbReference>